<evidence type="ECO:0000313" key="3">
    <source>
        <dbReference type="Proteomes" id="UP001066276"/>
    </source>
</evidence>
<sequence>MPRAYPRATPWCTSRSSSPNKEPRPLASPSLPHHAPPALGDYAPFSANDAPGIHRSTSQTALPSTFTPAEAVEKRYSGTEALDSASMKRIGVITNSDIS</sequence>
<organism evidence="2 3">
    <name type="scientific">Pleurodeles waltl</name>
    <name type="common">Iberian ribbed newt</name>
    <dbReference type="NCBI Taxonomy" id="8319"/>
    <lineage>
        <taxon>Eukaryota</taxon>
        <taxon>Metazoa</taxon>
        <taxon>Chordata</taxon>
        <taxon>Craniata</taxon>
        <taxon>Vertebrata</taxon>
        <taxon>Euteleostomi</taxon>
        <taxon>Amphibia</taxon>
        <taxon>Batrachia</taxon>
        <taxon>Caudata</taxon>
        <taxon>Salamandroidea</taxon>
        <taxon>Salamandridae</taxon>
        <taxon>Pleurodelinae</taxon>
        <taxon>Pleurodeles</taxon>
    </lineage>
</organism>
<comment type="caution">
    <text evidence="2">The sequence shown here is derived from an EMBL/GenBank/DDBJ whole genome shotgun (WGS) entry which is preliminary data.</text>
</comment>
<dbReference type="Proteomes" id="UP001066276">
    <property type="component" value="Chromosome 1_1"/>
</dbReference>
<evidence type="ECO:0000313" key="2">
    <source>
        <dbReference type="EMBL" id="KAJ1213779.1"/>
    </source>
</evidence>
<keyword evidence="3" id="KW-1185">Reference proteome</keyword>
<feature type="compositionally biased region" description="Low complexity" evidence="1">
    <location>
        <begin position="25"/>
        <end position="39"/>
    </location>
</feature>
<dbReference type="EMBL" id="JANPWB010000001">
    <property type="protein sequence ID" value="KAJ1213779.1"/>
    <property type="molecule type" value="Genomic_DNA"/>
</dbReference>
<dbReference type="AlphaFoldDB" id="A0AAV7WKT3"/>
<name>A0AAV7WKT3_PLEWA</name>
<feature type="compositionally biased region" description="Polar residues" evidence="1">
    <location>
        <begin position="11"/>
        <end position="20"/>
    </location>
</feature>
<protein>
    <submittedName>
        <fullName evidence="2">Uncharacterized protein</fullName>
    </submittedName>
</protein>
<proteinExistence type="predicted"/>
<feature type="region of interest" description="Disordered" evidence="1">
    <location>
        <begin position="1"/>
        <end position="62"/>
    </location>
</feature>
<accession>A0AAV7WKT3</accession>
<evidence type="ECO:0000256" key="1">
    <source>
        <dbReference type="SAM" id="MobiDB-lite"/>
    </source>
</evidence>
<reference evidence="2" key="1">
    <citation type="journal article" date="2022" name="bioRxiv">
        <title>Sequencing and chromosome-scale assembly of the giantPleurodeles waltlgenome.</title>
        <authorList>
            <person name="Brown T."/>
            <person name="Elewa A."/>
            <person name="Iarovenko S."/>
            <person name="Subramanian E."/>
            <person name="Araus A.J."/>
            <person name="Petzold A."/>
            <person name="Susuki M."/>
            <person name="Suzuki K.-i.T."/>
            <person name="Hayashi T."/>
            <person name="Toyoda A."/>
            <person name="Oliveira C."/>
            <person name="Osipova E."/>
            <person name="Leigh N.D."/>
            <person name="Simon A."/>
            <person name="Yun M.H."/>
        </authorList>
    </citation>
    <scope>NUCLEOTIDE SEQUENCE</scope>
    <source>
        <strain evidence="2">20211129_DDA</strain>
        <tissue evidence="2">Liver</tissue>
    </source>
</reference>
<gene>
    <name evidence="2" type="ORF">NDU88_001410</name>
</gene>